<keyword evidence="5" id="KW-1185">Reference proteome</keyword>
<dbReference type="InterPro" id="IPR035979">
    <property type="entry name" value="RBD_domain_sf"/>
</dbReference>
<evidence type="ECO:0000256" key="1">
    <source>
        <dbReference type="PROSITE-ProRule" id="PRU00176"/>
    </source>
</evidence>
<reference evidence="4 5" key="1">
    <citation type="submission" date="2018-02" db="EMBL/GenBank/DDBJ databases">
        <title>The genomes of Aspergillus section Nigri reveals drivers in fungal speciation.</title>
        <authorList>
            <consortium name="DOE Joint Genome Institute"/>
            <person name="Vesth T.C."/>
            <person name="Nybo J."/>
            <person name="Theobald S."/>
            <person name="Brandl J."/>
            <person name="Frisvad J.C."/>
            <person name="Nielsen K.F."/>
            <person name="Lyhne E.K."/>
            <person name="Kogle M.E."/>
            <person name="Kuo A."/>
            <person name="Riley R."/>
            <person name="Clum A."/>
            <person name="Nolan M."/>
            <person name="Lipzen A."/>
            <person name="Salamov A."/>
            <person name="Henrissat B."/>
            <person name="Wiebenga A."/>
            <person name="De vries R.P."/>
            <person name="Grigoriev I.V."/>
            <person name="Mortensen U.H."/>
            <person name="Andersen M.R."/>
            <person name="Baker S.E."/>
        </authorList>
    </citation>
    <scope>NUCLEOTIDE SEQUENCE [LARGE SCALE GENOMIC DNA]</scope>
    <source>
        <strain evidence="4 5">CBS 707.79</strain>
    </source>
</reference>
<protein>
    <recommendedName>
        <fullName evidence="3">RRM domain-containing protein</fullName>
    </recommendedName>
</protein>
<evidence type="ECO:0000313" key="4">
    <source>
        <dbReference type="EMBL" id="PYH97512.1"/>
    </source>
</evidence>
<keyword evidence="1" id="KW-0694">RNA-binding</keyword>
<evidence type="ECO:0000259" key="3">
    <source>
        <dbReference type="PROSITE" id="PS50102"/>
    </source>
</evidence>
<dbReference type="Proteomes" id="UP000247810">
    <property type="component" value="Unassembled WGS sequence"/>
</dbReference>
<dbReference type="GO" id="GO:0003723">
    <property type="term" value="F:RNA binding"/>
    <property type="evidence" value="ECO:0007669"/>
    <property type="project" value="UniProtKB-UniRule"/>
</dbReference>
<evidence type="ECO:0000256" key="2">
    <source>
        <dbReference type="SAM" id="MobiDB-lite"/>
    </source>
</evidence>
<dbReference type="Gene3D" id="3.30.70.330">
    <property type="match status" value="1"/>
</dbReference>
<dbReference type="InterPro" id="IPR012677">
    <property type="entry name" value="Nucleotide-bd_a/b_plait_sf"/>
</dbReference>
<feature type="region of interest" description="Disordered" evidence="2">
    <location>
        <begin position="417"/>
        <end position="442"/>
    </location>
</feature>
<dbReference type="Pfam" id="PF00076">
    <property type="entry name" value="RRM_1"/>
    <property type="match status" value="1"/>
</dbReference>
<name>A0A319EZK0_9EURO</name>
<dbReference type="STRING" id="1448320.A0A319EZK0"/>
<organism evidence="4 5">
    <name type="scientific">Aspergillus ellipticus CBS 707.79</name>
    <dbReference type="NCBI Taxonomy" id="1448320"/>
    <lineage>
        <taxon>Eukaryota</taxon>
        <taxon>Fungi</taxon>
        <taxon>Dikarya</taxon>
        <taxon>Ascomycota</taxon>
        <taxon>Pezizomycotina</taxon>
        <taxon>Eurotiomycetes</taxon>
        <taxon>Eurotiomycetidae</taxon>
        <taxon>Eurotiales</taxon>
        <taxon>Aspergillaceae</taxon>
        <taxon>Aspergillus</taxon>
        <taxon>Aspergillus subgen. Circumdati</taxon>
    </lineage>
</organism>
<dbReference type="SMART" id="SM00360">
    <property type="entry name" value="RRM"/>
    <property type="match status" value="1"/>
</dbReference>
<dbReference type="AlphaFoldDB" id="A0A319EZK0"/>
<accession>A0A319EZK0</accession>
<feature type="compositionally biased region" description="Low complexity" evidence="2">
    <location>
        <begin position="49"/>
        <end position="59"/>
    </location>
</feature>
<feature type="region of interest" description="Disordered" evidence="2">
    <location>
        <begin position="1"/>
        <end position="108"/>
    </location>
</feature>
<feature type="domain" description="RRM" evidence="3">
    <location>
        <begin position="335"/>
        <end position="413"/>
    </location>
</feature>
<dbReference type="OrthoDB" id="4423746at2759"/>
<sequence>MTLSKSLPERSLSALAEVSKSSPTQENLLCPPSRPQAFSTGDLPMGELPSFPSGSSSSPEEMTPATSPEVPSSASMSSSVAVETSHSSLSKPASPPTEEDTERVYVFHPPKVQYLGEDGTTYFQGPPKGMKYKRIEMPSKAPTLVQIASGSPDLELCLEKVDALNTFIRKERAKSSSESSGEPQRKGKSKSTGESNEKDSSESTGQSRPSQTPERQVQRQGSAVSTSGASTADASMVGFFTAHASTDDVSTDDVSTAGAITDDVSTVDASTADASIDYVSIDYVSTDDASRNNAPPNGLLPAEQQPVGNGDQMIPEDEAEITRYDEAEVRYSVEARIFVGNLPTAVEKPQLEKELKIIFQRWGTCWVKVTADFRRLKNAFVQFTTIEHAASALYWVPRPTVRGRPLRIEIAQGGRAASVATTMSDQPPTQPNPPPTQQDTGL</sequence>
<feature type="region of interest" description="Disordered" evidence="2">
    <location>
        <begin position="171"/>
        <end position="230"/>
    </location>
</feature>
<feature type="compositionally biased region" description="Low complexity" evidence="2">
    <location>
        <begin position="221"/>
        <end position="230"/>
    </location>
</feature>
<feature type="compositionally biased region" description="Polar residues" evidence="2">
    <location>
        <begin position="202"/>
        <end position="220"/>
    </location>
</feature>
<feature type="compositionally biased region" description="Low complexity" evidence="2">
    <location>
        <begin position="66"/>
        <end position="90"/>
    </location>
</feature>
<dbReference type="VEuPathDB" id="FungiDB:BO71DRAFT_481119"/>
<dbReference type="InterPro" id="IPR000504">
    <property type="entry name" value="RRM_dom"/>
</dbReference>
<proteinExistence type="predicted"/>
<dbReference type="PROSITE" id="PS50102">
    <property type="entry name" value="RRM"/>
    <property type="match status" value="1"/>
</dbReference>
<feature type="region of interest" description="Disordered" evidence="2">
    <location>
        <begin position="287"/>
        <end position="310"/>
    </location>
</feature>
<gene>
    <name evidence="4" type="ORF">BO71DRAFT_481119</name>
</gene>
<dbReference type="EMBL" id="KZ825823">
    <property type="protein sequence ID" value="PYH97512.1"/>
    <property type="molecule type" value="Genomic_DNA"/>
</dbReference>
<dbReference type="SUPFAM" id="SSF54928">
    <property type="entry name" value="RNA-binding domain, RBD"/>
    <property type="match status" value="1"/>
</dbReference>
<evidence type="ECO:0000313" key="5">
    <source>
        <dbReference type="Proteomes" id="UP000247810"/>
    </source>
</evidence>